<proteinExistence type="predicted"/>
<name>A0A8S5M954_9CAUD</name>
<accession>A0A8S5M954</accession>
<reference evidence="1" key="1">
    <citation type="journal article" date="2021" name="Proc. Natl. Acad. Sci. U.S.A.">
        <title>A Catalog of Tens of Thousands of Viruses from Human Metagenomes Reveals Hidden Associations with Chronic Diseases.</title>
        <authorList>
            <person name="Tisza M.J."/>
            <person name="Buck C.B."/>
        </authorList>
    </citation>
    <scope>NUCLEOTIDE SEQUENCE</scope>
    <source>
        <strain evidence="1">CtGkF12</strain>
    </source>
</reference>
<dbReference type="EMBL" id="BK014844">
    <property type="protein sequence ID" value="DAD78483.1"/>
    <property type="molecule type" value="Genomic_DNA"/>
</dbReference>
<sequence>MKKGGTQIEKDVFDTFQTEIGAFVRGGVYLQGTRPHNSFEEDCVIGFLTGINKDIQEGKVNINFYVPKINAGAQKKIKNIARILEIEAFICGLVTRITDEYRFYQEQTIHSFEEDDNQTLVNVVLRYKRFSNY</sequence>
<evidence type="ECO:0000313" key="1">
    <source>
        <dbReference type="EMBL" id="DAD78483.1"/>
    </source>
</evidence>
<organism evidence="1">
    <name type="scientific">Siphoviridae sp. ctGkF12</name>
    <dbReference type="NCBI Taxonomy" id="2826224"/>
    <lineage>
        <taxon>Viruses</taxon>
        <taxon>Duplodnaviria</taxon>
        <taxon>Heunggongvirae</taxon>
        <taxon>Uroviricota</taxon>
        <taxon>Caudoviricetes</taxon>
    </lineage>
</organism>
<protein>
    <submittedName>
        <fullName evidence="1">Uncharacterized protein</fullName>
    </submittedName>
</protein>